<name>A0A222ZQN3_9CAUD</name>
<organism evidence="1 2">
    <name type="scientific">Mycobacterium phage Bartholomew</name>
    <dbReference type="NCBI Taxonomy" id="2015875"/>
    <lineage>
        <taxon>Viruses</taxon>
        <taxon>Duplodnaviria</taxon>
        <taxon>Heunggongvirae</taxon>
        <taxon>Uroviricota</taxon>
        <taxon>Caudoviricetes</taxon>
        <taxon>Pclasvirinae</taxon>
        <taxon>Fishburnevirus</taxon>
        <taxon>Fishburnevirus bartholomew</taxon>
    </lineage>
</organism>
<proteinExistence type="predicted"/>
<dbReference type="EMBL" id="MF140399">
    <property type="protein sequence ID" value="ASR86441.1"/>
    <property type="molecule type" value="Genomic_DNA"/>
</dbReference>
<protein>
    <submittedName>
        <fullName evidence="1">Uncharacterized protein</fullName>
    </submittedName>
</protein>
<sequence>MHVESRSEYVVGYRDALRAVLDVWNERGAAAAKDFCLANVPVVGGER</sequence>
<reference evidence="1 2" key="1">
    <citation type="submission" date="2017-05" db="EMBL/GenBank/DDBJ databases">
        <authorList>
            <person name="Lastname F.X."/>
            <person name="Crosby A.J."/>
            <person name="Fallert M.J."/>
            <person name="Grams T.R."/>
            <person name="Krenzke L.R."/>
            <person name="Steffen A.M."/>
            <person name="Wenta M.D."/>
            <person name="Young C.F."/>
            <person name="Stauffer R."/>
            <person name="Byrnes D."/>
            <person name="Tobiason D.M."/>
            <person name="Stoner T.H."/>
            <person name="Garlena R.A."/>
            <person name="Russell D.A."/>
            <person name="Pope W.H."/>
            <person name="Jacobs-Sera D."/>
            <person name="Hatfull G.F."/>
        </authorList>
    </citation>
    <scope>NUCLEOTIDE SEQUENCE [LARGE SCALE GENOMIC DNA]</scope>
</reference>
<gene>
    <name evidence="1" type="primary">66</name>
    <name evidence="1" type="ORF">SEA_BARTHOLOMEW_66</name>
</gene>
<dbReference type="KEGG" id="vg:60336509"/>
<keyword evidence="2" id="KW-1185">Reference proteome</keyword>
<accession>A0A222ZQN3</accession>
<dbReference type="GeneID" id="60336509"/>
<evidence type="ECO:0000313" key="1">
    <source>
        <dbReference type="EMBL" id="ASR86441.1"/>
    </source>
</evidence>
<dbReference type="Proteomes" id="UP000223671">
    <property type="component" value="Genome"/>
</dbReference>
<evidence type="ECO:0000313" key="2">
    <source>
        <dbReference type="Proteomes" id="UP000223671"/>
    </source>
</evidence>
<dbReference type="RefSeq" id="YP_009964791.1">
    <property type="nucleotide sequence ID" value="NC_051734.1"/>
</dbReference>